<keyword evidence="3" id="KW-1185">Reference proteome</keyword>
<feature type="region of interest" description="Disordered" evidence="1">
    <location>
        <begin position="792"/>
        <end position="833"/>
    </location>
</feature>
<feature type="region of interest" description="Disordered" evidence="1">
    <location>
        <begin position="346"/>
        <end position="365"/>
    </location>
</feature>
<feature type="compositionally biased region" description="Polar residues" evidence="1">
    <location>
        <begin position="524"/>
        <end position="534"/>
    </location>
</feature>
<dbReference type="PANTHER" id="PTHR35761:SF1">
    <property type="entry name" value="PROTEIN SENSITIVE TO UV 2"/>
    <property type="match status" value="1"/>
</dbReference>
<comment type="caution">
    <text evidence="2">The sequence shown here is derived from an EMBL/GenBank/DDBJ whole genome shotgun (WGS) entry which is preliminary data.</text>
</comment>
<evidence type="ECO:0000313" key="2">
    <source>
        <dbReference type="EMBL" id="KAF8380750.1"/>
    </source>
</evidence>
<name>A0A834YI48_TETSI</name>
<dbReference type="GO" id="GO:0006974">
    <property type="term" value="P:DNA damage response"/>
    <property type="evidence" value="ECO:0007669"/>
    <property type="project" value="InterPro"/>
</dbReference>
<dbReference type="PANTHER" id="PTHR35761">
    <property type="entry name" value="ATR INTERACTING PROTEIN"/>
    <property type="match status" value="1"/>
</dbReference>
<gene>
    <name evidence="2" type="ORF">HHK36_028240</name>
</gene>
<feature type="region of interest" description="Disordered" evidence="1">
    <location>
        <begin position="564"/>
        <end position="615"/>
    </location>
</feature>
<feature type="region of interest" description="Disordered" evidence="1">
    <location>
        <begin position="507"/>
        <end position="537"/>
    </location>
</feature>
<feature type="compositionally biased region" description="Polar residues" evidence="1">
    <location>
        <begin position="355"/>
        <end position="365"/>
    </location>
</feature>
<feature type="compositionally biased region" description="Gly residues" evidence="1">
    <location>
        <begin position="795"/>
        <end position="812"/>
    </location>
</feature>
<dbReference type="InterPro" id="IPR044952">
    <property type="entry name" value="SUV2"/>
</dbReference>
<feature type="region of interest" description="Disordered" evidence="1">
    <location>
        <begin position="51"/>
        <end position="79"/>
    </location>
</feature>
<evidence type="ECO:0000313" key="3">
    <source>
        <dbReference type="Proteomes" id="UP000655225"/>
    </source>
</evidence>
<protein>
    <submittedName>
        <fullName evidence="2">Uncharacterized protein</fullName>
    </submittedName>
</protein>
<sequence length="1447" mass="159733">MSFEGFDDWDEIFLDQAIRIEEDLIAMSAPNPTHHHHSILILDDPPSPSPLPVDYQSFSPPREFSQKDPQRPSNGFANITIGNSSPLVRRVGKGKEIEIDRLKVRVFTLLRSFDATLIFERTSNVYGVFVRLTSIPVSGGRRRWVSFPGGKGKVQGSGKIESSTRGHIAIDNNSHMAGQATNPFRRSEVRRGYASREAEEAGAEFQNRQNIALPVYGFDCRGTLGGRARSKRSIRKVRLTEPHWRWQKVQRQARKQHELRVEGEDGLKENIISKGAVRIELDVAIGEAEPRASPNLSASLRGLEKRPMLGQGSCDLIFTGGKGEADPRPVHIKNHFGALGSLDSDSWAGDAGPDNTKSGDPFSQDSKLGAFDKSLQLVSVSEGAEELPSSKGMTEAFRSILLRAIELASSSFASITILGDPKDSLQALQAYDSPLCSHKVLSSEFGESPLRLGCGSALRSSDGSFSGYSMGGVPEFVEDSQALLVRGNSSNDSHLVRRLVDYPSDLETSGRYSQERPKEPVEVLNNSQKHSSSPVMAGHSRELYQPIQVSQFALKNLEITYSEVDSSGGCGGDKGSADKGKSPTSYLYIPSSNMRESDSQENRPSVSNEGEPGKIMARSAGDQELVSRAESGQGGKVHKVGTLIPELGLSSKPTVDTAQIQSKGLVLLPQMNQEDVSNWVLNQMEGVSKVLGLSLNEHESEGRKLFQRIEGGEEQDCVELKKDRNKKEEQLKSVFSQIEAKDAEIHHLKSINVSMDCWKLGIEGIQNEASRRDVMTTRMVTAPERSAISFTFQHGGRGGSRGSFRGRGGYGGDSRRPEGFGDPTAHTATSTANSGFTIAPTSLLVPRDDMESLCHDFDEMFIINICCKTTYEIGYTGREYGALILDHPGISPQCQNANTSIDQAGPRTDHALMTFKSIGVQTDTSDECTDFTIKNDISSRHDLSNKLLGIWCCPGGQRSGRNLVSKLFITCATDFHVLFSCMSMSISSKITPDTLADESFSDAALHNDMQSVHSIETVKVSRLYSMLTKISNEMLQLDVLFEALLDLCVLENVVIVHRSLRIVRVILQQLLTLERRYDKRFVLHLFGDLCTLLRDNVMVKGICSKNNILEFHVPERKQTGVQFGLSRDETSFSGCISSSMKSNDVEFLFNKGHKNSSKLTSVGCLDWVSVFEMMHQIIMTNTEEGIRVEAMSIMNLILMRSNPYMEREKYGLTVVFETVSQLLRKEAGLCVQKQAVHLLFLLLNCPKLLIMCCSDYKDNEESTGAKDASAFRGFSILLEGLAECVACSGNGTEELKLRRHAIIVLAFVASSGKSGFEMLLNQGLSKRTNFLELIVRVLASEMDAEAAELAEPPEICIERTFLLREALILLNRLASNPIYSTAALGALTSSREMASLVIDVANRMSRKGKSYWKSDSTKKMQMREFEIVELARIFRTRVFTYLGNSIS</sequence>
<dbReference type="EMBL" id="JABCRI010000021">
    <property type="protein sequence ID" value="KAF8380750.1"/>
    <property type="molecule type" value="Genomic_DNA"/>
</dbReference>
<organism evidence="2 3">
    <name type="scientific">Tetracentron sinense</name>
    <name type="common">Spur-leaf</name>
    <dbReference type="NCBI Taxonomy" id="13715"/>
    <lineage>
        <taxon>Eukaryota</taxon>
        <taxon>Viridiplantae</taxon>
        <taxon>Streptophyta</taxon>
        <taxon>Embryophyta</taxon>
        <taxon>Tracheophyta</taxon>
        <taxon>Spermatophyta</taxon>
        <taxon>Magnoliopsida</taxon>
        <taxon>Trochodendrales</taxon>
        <taxon>Trochodendraceae</taxon>
        <taxon>Tetracentron</taxon>
    </lineage>
</organism>
<reference evidence="2 3" key="1">
    <citation type="submission" date="2020-04" db="EMBL/GenBank/DDBJ databases">
        <title>Plant Genome Project.</title>
        <authorList>
            <person name="Zhang R.-G."/>
        </authorList>
    </citation>
    <scope>NUCLEOTIDE SEQUENCE [LARGE SCALE GENOMIC DNA]</scope>
    <source>
        <strain evidence="2">YNK0</strain>
        <tissue evidence="2">Leaf</tissue>
    </source>
</reference>
<proteinExistence type="predicted"/>
<dbReference type="OrthoDB" id="645074at2759"/>
<evidence type="ECO:0000256" key="1">
    <source>
        <dbReference type="SAM" id="MobiDB-lite"/>
    </source>
</evidence>
<dbReference type="Proteomes" id="UP000655225">
    <property type="component" value="Unassembled WGS sequence"/>
</dbReference>
<accession>A0A834YI48</accession>